<feature type="compositionally biased region" description="Basic and acidic residues" evidence="1">
    <location>
        <begin position="229"/>
        <end position="243"/>
    </location>
</feature>
<feature type="compositionally biased region" description="Polar residues" evidence="1">
    <location>
        <begin position="179"/>
        <end position="192"/>
    </location>
</feature>
<sequence>MPAIEDAPSGKDENKIHNIIARLFFTTHPKYKSAYHQDLKKFHSSVTSHITALKNKYKKCKAKFNATGAGVVPLDVTTSQNLLDKVNTKLPGYTDLDSIWHSIPLFTIKSHSFRLGVDHAGNLYSLVQLHGDLGGGIAQAGAPPPLPPHATSAQSHGTYPQPHSFPPQPQLPQQPSHSTFSPQLQSFNSTQPPYLMPSPNATAGGGGVWNFDNSHIDPCLQQPTPPTPHNDDLHTDHHMHDPDNNNNIYLSGPLSTPLRDALYHLEGGSMGLNSPTRATGKKCQLTKLPSPPPDPLNPFELLQKSSMTFYDSCIVFRVQQPFSHRGRHRQASSIWSGISHSMSTASSTTHNMSSSSDFMSPTPQTSLQTSTGGSRKKKAKSDIQEQVDKVTNEIKTIQSNAALHHDSKHQCFLVKLDAKTDHHCDARNHQHLQESKDADIRLREVDI</sequence>
<name>A0A0D0B240_9AGAM</name>
<dbReference type="OrthoDB" id="2677764at2759"/>
<feature type="compositionally biased region" description="Pro residues" evidence="1">
    <location>
        <begin position="163"/>
        <end position="172"/>
    </location>
</feature>
<evidence type="ECO:0000256" key="1">
    <source>
        <dbReference type="SAM" id="MobiDB-lite"/>
    </source>
</evidence>
<evidence type="ECO:0000313" key="3">
    <source>
        <dbReference type="Proteomes" id="UP000054485"/>
    </source>
</evidence>
<dbReference type="Proteomes" id="UP000054485">
    <property type="component" value="Unassembled WGS sequence"/>
</dbReference>
<dbReference type="HOGENOM" id="CLU_534819_0_0_1"/>
<feature type="region of interest" description="Disordered" evidence="1">
    <location>
        <begin position="138"/>
        <end position="243"/>
    </location>
</feature>
<reference evidence="2 3" key="1">
    <citation type="submission" date="2014-04" db="EMBL/GenBank/DDBJ databases">
        <authorList>
            <consortium name="DOE Joint Genome Institute"/>
            <person name="Kuo A."/>
            <person name="Ruytinx J."/>
            <person name="Rineau F."/>
            <person name="Colpaert J."/>
            <person name="Kohler A."/>
            <person name="Nagy L.G."/>
            <person name="Floudas D."/>
            <person name="Copeland A."/>
            <person name="Barry K.W."/>
            <person name="Cichocki N."/>
            <person name="Veneault-Fourrey C."/>
            <person name="LaButti K."/>
            <person name="Lindquist E.A."/>
            <person name="Lipzen A."/>
            <person name="Lundell T."/>
            <person name="Morin E."/>
            <person name="Murat C."/>
            <person name="Sun H."/>
            <person name="Tunlid A."/>
            <person name="Henrissat B."/>
            <person name="Grigoriev I.V."/>
            <person name="Hibbett D.S."/>
            <person name="Martin F."/>
            <person name="Nordberg H.P."/>
            <person name="Cantor M.N."/>
            <person name="Hua S.X."/>
        </authorList>
    </citation>
    <scope>NUCLEOTIDE SEQUENCE [LARGE SCALE GENOMIC DNA]</scope>
    <source>
        <strain evidence="2 3">UH-Slu-Lm8-n1</strain>
    </source>
</reference>
<feature type="region of interest" description="Disordered" evidence="1">
    <location>
        <begin position="342"/>
        <end position="385"/>
    </location>
</feature>
<accession>A0A0D0B240</accession>
<organism evidence="2 3">
    <name type="scientific">Suillus luteus UH-Slu-Lm8-n1</name>
    <dbReference type="NCBI Taxonomy" id="930992"/>
    <lineage>
        <taxon>Eukaryota</taxon>
        <taxon>Fungi</taxon>
        <taxon>Dikarya</taxon>
        <taxon>Basidiomycota</taxon>
        <taxon>Agaricomycotina</taxon>
        <taxon>Agaricomycetes</taxon>
        <taxon>Agaricomycetidae</taxon>
        <taxon>Boletales</taxon>
        <taxon>Suillineae</taxon>
        <taxon>Suillaceae</taxon>
        <taxon>Suillus</taxon>
    </lineage>
</organism>
<protein>
    <submittedName>
        <fullName evidence="2">Uncharacterized protein</fullName>
    </submittedName>
</protein>
<feature type="compositionally biased region" description="Low complexity" evidence="1">
    <location>
        <begin position="342"/>
        <end position="373"/>
    </location>
</feature>
<gene>
    <name evidence="2" type="ORF">CY34DRAFT_13662</name>
</gene>
<proteinExistence type="predicted"/>
<dbReference type="InParanoid" id="A0A0D0B240"/>
<keyword evidence="3" id="KW-1185">Reference proteome</keyword>
<evidence type="ECO:0000313" key="2">
    <source>
        <dbReference type="EMBL" id="KIK40547.1"/>
    </source>
</evidence>
<reference evidence="3" key="2">
    <citation type="submission" date="2015-01" db="EMBL/GenBank/DDBJ databases">
        <title>Evolutionary Origins and Diversification of the Mycorrhizal Mutualists.</title>
        <authorList>
            <consortium name="DOE Joint Genome Institute"/>
            <consortium name="Mycorrhizal Genomics Consortium"/>
            <person name="Kohler A."/>
            <person name="Kuo A."/>
            <person name="Nagy L.G."/>
            <person name="Floudas D."/>
            <person name="Copeland A."/>
            <person name="Barry K.W."/>
            <person name="Cichocki N."/>
            <person name="Veneault-Fourrey C."/>
            <person name="LaButti K."/>
            <person name="Lindquist E.A."/>
            <person name="Lipzen A."/>
            <person name="Lundell T."/>
            <person name="Morin E."/>
            <person name="Murat C."/>
            <person name="Riley R."/>
            <person name="Ohm R."/>
            <person name="Sun H."/>
            <person name="Tunlid A."/>
            <person name="Henrissat B."/>
            <person name="Grigoriev I.V."/>
            <person name="Hibbett D.S."/>
            <person name="Martin F."/>
        </authorList>
    </citation>
    <scope>NUCLEOTIDE SEQUENCE [LARGE SCALE GENOMIC DNA]</scope>
    <source>
        <strain evidence="3">UH-Slu-Lm8-n1</strain>
    </source>
</reference>
<dbReference type="EMBL" id="KN835299">
    <property type="protein sequence ID" value="KIK40547.1"/>
    <property type="molecule type" value="Genomic_DNA"/>
</dbReference>
<dbReference type="AlphaFoldDB" id="A0A0D0B240"/>